<dbReference type="Pfam" id="PF01195">
    <property type="entry name" value="Pept_tRNA_hydro"/>
    <property type="match status" value="1"/>
</dbReference>
<evidence type="ECO:0000313" key="10">
    <source>
        <dbReference type="EMBL" id="MBC5668878.1"/>
    </source>
</evidence>
<feature type="binding site" evidence="7">
    <location>
        <position position="113"/>
    </location>
    <ligand>
        <name>tRNA</name>
        <dbReference type="ChEBI" id="CHEBI:17843"/>
    </ligand>
</feature>
<dbReference type="EC" id="3.1.1.29" evidence="1 7"/>
<feature type="binding site" evidence="7">
    <location>
        <position position="14"/>
    </location>
    <ligand>
        <name>tRNA</name>
        <dbReference type="ChEBI" id="CHEBI:17843"/>
    </ligand>
</feature>
<evidence type="ECO:0000313" key="11">
    <source>
        <dbReference type="Proteomes" id="UP000597877"/>
    </source>
</evidence>
<keyword evidence="7" id="KW-0963">Cytoplasm</keyword>
<evidence type="ECO:0000256" key="2">
    <source>
        <dbReference type="ARBA" id="ARBA00022555"/>
    </source>
</evidence>
<proteinExistence type="inferred from homology"/>
<organism evidence="10 11">
    <name type="scientific">Eubacterium segne</name>
    <dbReference type="NCBI Taxonomy" id="2763045"/>
    <lineage>
        <taxon>Bacteria</taxon>
        <taxon>Bacillati</taxon>
        <taxon>Bacillota</taxon>
        <taxon>Clostridia</taxon>
        <taxon>Eubacteriales</taxon>
        <taxon>Eubacteriaceae</taxon>
        <taxon>Eubacterium</taxon>
    </lineage>
</organism>
<evidence type="ECO:0000256" key="1">
    <source>
        <dbReference type="ARBA" id="ARBA00013260"/>
    </source>
</evidence>
<dbReference type="InterPro" id="IPR018171">
    <property type="entry name" value="Pept_tRNA_hydro_CS"/>
</dbReference>
<accession>A0ABR7F5J0</accession>
<dbReference type="PROSITE" id="PS01195">
    <property type="entry name" value="PEPT_TRNA_HYDROL_1"/>
    <property type="match status" value="1"/>
</dbReference>
<dbReference type="EMBL" id="JACOOZ010000011">
    <property type="protein sequence ID" value="MBC5668878.1"/>
    <property type="molecule type" value="Genomic_DNA"/>
</dbReference>
<dbReference type="PROSITE" id="PS01196">
    <property type="entry name" value="PEPT_TRNA_HYDROL_2"/>
    <property type="match status" value="1"/>
</dbReference>
<keyword evidence="11" id="KW-1185">Reference proteome</keyword>
<sequence>MYAIIGLGNPDKKYDKTRHNVGFDVIDELARQMAVEVKTKRHKALCGIGQIGAEKVVLVKPQTYMNLSGESVRAVIDFYKLNPESDIIVISDDISLPTGKIRIRAKGSAGGHNGLKSIIAHAGTDKFKRIKVGVGANEGDLVKHVLGKFSKQDRVVVDEAIRNAASAAEVMVICGVEEAMNKFN</sequence>
<dbReference type="PANTHER" id="PTHR17224:SF1">
    <property type="entry name" value="PEPTIDYL-TRNA HYDROLASE"/>
    <property type="match status" value="1"/>
</dbReference>
<dbReference type="RefSeq" id="WP_021952367.1">
    <property type="nucleotide sequence ID" value="NZ_JACOOZ010000011.1"/>
</dbReference>
<evidence type="ECO:0000256" key="5">
    <source>
        <dbReference type="ARBA" id="ARBA00038063"/>
    </source>
</evidence>
<comment type="caution">
    <text evidence="10">The sequence shown here is derived from an EMBL/GenBank/DDBJ whole genome shotgun (WGS) entry which is preliminary data.</text>
</comment>
<keyword evidence="2 7" id="KW-0820">tRNA-binding</keyword>
<dbReference type="GO" id="GO:0004045">
    <property type="term" value="F:peptidyl-tRNA hydrolase activity"/>
    <property type="evidence" value="ECO:0007669"/>
    <property type="project" value="UniProtKB-EC"/>
</dbReference>
<evidence type="ECO:0000256" key="4">
    <source>
        <dbReference type="ARBA" id="ARBA00022884"/>
    </source>
</evidence>
<comment type="function">
    <text evidence="7">Catalyzes the release of premature peptidyl moieties from peptidyl-tRNA molecules trapped in stalled 50S ribosomal subunits, and thus maintains levels of free tRNAs and 50S ribosomes.</text>
</comment>
<keyword evidence="4 7" id="KW-0694">RNA-binding</keyword>
<dbReference type="InterPro" id="IPR036416">
    <property type="entry name" value="Pept_tRNA_hydro_sf"/>
</dbReference>
<comment type="subunit">
    <text evidence="7">Monomer.</text>
</comment>
<reference evidence="10 11" key="1">
    <citation type="submission" date="2020-08" db="EMBL/GenBank/DDBJ databases">
        <title>Genome public.</title>
        <authorList>
            <person name="Liu C."/>
            <person name="Sun Q."/>
        </authorList>
    </citation>
    <scope>NUCLEOTIDE SEQUENCE [LARGE SCALE GENOMIC DNA]</scope>
    <source>
        <strain evidence="10 11">BX4</strain>
    </source>
</reference>
<dbReference type="CDD" id="cd00462">
    <property type="entry name" value="PTH"/>
    <property type="match status" value="1"/>
</dbReference>
<feature type="binding site" evidence="7">
    <location>
        <position position="66"/>
    </location>
    <ligand>
        <name>tRNA</name>
        <dbReference type="ChEBI" id="CHEBI:17843"/>
    </ligand>
</feature>
<keyword evidence="3 7" id="KW-0378">Hydrolase</keyword>
<comment type="similarity">
    <text evidence="5 7 9">Belongs to the PTH family.</text>
</comment>
<evidence type="ECO:0000256" key="8">
    <source>
        <dbReference type="RuleBase" id="RU000673"/>
    </source>
</evidence>
<dbReference type="InterPro" id="IPR001328">
    <property type="entry name" value="Pept_tRNA_hydro"/>
</dbReference>
<evidence type="ECO:0000256" key="6">
    <source>
        <dbReference type="ARBA" id="ARBA00050038"/>
    </source>
</evidence>
<evidence type="ECO:0000256" key="3">
    <source>
        <dbReference type="ARBA" id="ARBA00022801"/>
    </source>
</evidence>
<name>A0ABR7F5J0_9FIRM</name>
<feature type="site" description="Stabilizes the basic form of H active site to accept a proton" evidence="7">
    <location>
        <position position="92"/>
    </location>
</feature>
<protein>
    <recommendedName>
        <fullName evidence="6 7">Peptidyl-tRNA hydrolase</fullName>
        <shortName evidence="7">Pth</shortName>
        <ecNumber evidence="1 7">3.1.1.29</ecNumber>
    </recommendedName>
</protein>
<evidence type="ECO:0000256" key="7">
    <source>
        <dbReference type="HAMAP-Rule" id="MF_00083"/>
    </source>
</evidence>
<feature type="active site" description="Proton acceptor" evidence="7">
    <location>
        <position position="19"/>
    </location>
</feature>
<gene>
    <name evidence="7" type="primary">pth</name>
    <name evidence="10" type="ORF">H8S00_12960</name>
</gene>
<feature type="site" description="Discriminates between blocked and unblocked aminoacyl-tRNA" evidence="7">
    <location>
        <position position="9"/>
    </location>
</feature>
<dbReference type="PANTHER" id="PTHR17224">
    <property type="entry name" value="PEPTIDYL-TRNA HYDROLASE"/>
    <property type="match status" value="1"/>
</dbReference>
<evidence type="ECO:0000256" key="9">
    <source>
        <dbReference type="RuleBase" id="RU004320"/>
    </source>
</evidence>
<comment type="catalytic activity">
    <reaction evidence="7 8">
        <text>an N-acyl-L-alpha-aminoacyl-tRNA + H2O = an N-acyl-L-amino acid + a tRNA + H(+)</text>
        <dbReference type="Rhea" id="RHEA:54448"/>
        <dbReference type="Rhea" id="RHEA-COMP:10123"/>
        <dbReference type="Rhea" id="RHEA-COMP:13883"/>
        <dbReference type="ChEBI" id="CHEBI:15377"/>
        <dbReference type="ChEBI" id="CHEBI:15378"/>
        <dbReference type="ChEBI" id="CHEBI:59874"/>
        <dbReference type="ChEBI" id="CHEBI:78442"/>
        <dbReference type="ChEBI" id="CHEBI:138191"/>
        <dbReference type="EC" id="3.1.1.29"/>
    </reaction>
</comment>
<dbReference type="NCBIfam" id="TIGR00447">
    <property type="entry name" value="pth"/>
    <property type="match status" value="1"/>
</dbReference>
<comment type="subcellular location">
    <subcellularLocation>
        <location evidence="7">Cytoplasm</location>
    </subcellularLocation>
</comment>
<comment type="function">
    <text evidence="7">Hydrolyzes ribosome-free peptidyl-tRNAs (with 1 or more amino acids incorporated), which drop off the ribosome during protein synthesis, or as a result of ribosome stalling.</text>
</comment>
<dbReference type="Gene3D" id="3.40.50.1470">
    <property type="entry name" value="Peptidyl-tRNA hydrolase"/>
    <property type="match status" value="1"/>
</dbReference>
<feature type="binding site" evidence="7">
    <location>
        <position position="64"/>
    </location>
    <ligand>
        <name>tRNA</name>
        <dbReference type="ChEBI" id="CHEBI:17843"/>
    </ligand>
</feature>
<dbReference type="Proteomes" id="UP000597877">
    <property type="component" value="Unassembled WGS sequence"/>
</dbReference>
<dbReference type="HAMAP" id="MF_00083">
    <property type="entry name" value="Pept_tRNA_hydro_bact"/>
    <property type="match status" value="1"/>
</dbReference>
<dbReference type="SUPFAM" id="SSF53178">
    <property type="entry name" value="Peptidyl-tRNA hydrolase-like"/>
    <property type="match status" value="1"/>
</dbReference>